<reference evidence="2 3" key="1">
    <citation type="journal article" date="2014" name="Environ. Microbiol.">
        <title>Insights into organohalide respiration and the versatile catabolism of Sulfurospirillum multivorans gained from comparative genomics and physiological studies.</title>
        <authorList>
            <person name="Goris T."/>
            <person name="Schubert T."/>
            <person name="Gadkari J."/>
            <person name="Wubet T."/>
            <person name="Tarkka M."/>
            <person name="Buscot F."/>
            <person name="Adrian L."/>
            <person name="Diekert G."/>
        </authorList>
    </citation>
    <scope>NUCLEOTIDE SEQUENCE [LARGE SCALE GENOMIC DNA]</scope>
    <source>
        <strain evidence="3">DM 12446 / JCM 15788 / NBRC 109480</strain>
    </source>
</reference>
<dbReference type="InterPro" id="IPR002491">
    <property type="entry name" value="ABC_transptr_periplasmic_BD"/>
</dbReference>
<dbReference type="InterPro" id="IPR050902">
    <property type="entry name" value="ABC_Transporter_SBP"/>
</dbReference>
<dbReference type="PANTHER" id="PTHR30535:SF34">
    <property type="entry name" value="MOLYBDATE-BINDING PROTEIN MOLA"/>
    <property type="match status" value="1"/>
</dbReference>
<dbReference type="KEGG" id="smul:SMUL_2881"/>
<organism evidence="2 3">
    <name type="scientific">Sulfurospirillum multivorans (strain DM 12446 / JCM 15788 / NBRC 109480)</name>
    <dbReference type="NCBI Taxonomy" id="1150621"/>
    <lineage>
        <taxon>Bacteria</taxon>
        <taxon>Pseudomonadati</taxon>
        <taxon>Campylobacterota</taxon>
        <taxon>Epsilonproteobacteria</taxon>
        <taxon>Campylobacterales</taxon>
        <taxon>Sulfurospirillaceae</taxon>
        <taxon>Sulfurospirillum</taxon>
    </lineage>
</organism>
<dbReference type="Proteomes" id="UP000019322">
    <property type="component" value="Chromosome"/>
</dbReference>
<protein>
    <submittedName>
        <fullName evidence="2">Iron chelate uptake transporter (FeCT) family transport system periplasmic binding protein</fullName>
    </submittedName>
</protein>
<sequence>MRILGVIGSVLLLLSSAYAREIVDMGGQNVEIPDVITKVFGTSPPSTYMIYTIDASLIVGLNFNHARGNNESSNMLDSRFMALPVVGGLQGGGNSMNRETLLSLHPDVVFLWNNDASSQLAQYLFESSKIPSINVDLESVERLPKAYLFFGEVLNREPRAKVLSDYASAALEKTKAIVQQNATKRPVVYYAEGADGLATECDQSFHYEAIKFTGGINPHLCQTKSGLGLEKVSLEQVILYNPDIIVAQEREFFEKVKSDARWHSIKAIKEGKIFLVPKVPFNWIDRPPSFMRLLGVRWLTHIFYNTPNSEQFAQEMRAFYKLFLNIDLTDKQIHHISGVL</sequence>
<dbReference type="GO" id="GO:0071281">
    <property type="term" value="P:cellular response to iron ion"/>
    <property type="evidence" value="ECO:0007669"/>
    <property type="project" value="TreeGrafter"/>
</dbReference>
<dbReference type="Pfam" id="PF01497">
    <property type="entry name" value="Peripla_BP_2"/>
    <property type="match status" value="1"/>
</dbReference>
<dbReference type="EMBL" id="CP007201">
    <property type="protein sequence ID" value="AHJ14117.1"/>
    <property type="molecule type" value="Genomic_DNA"/>
</dbReference>
<evidence type="ECO:0000313" key="2">
    <source>
        <dbReference type="EMBL" id="AHJ14117.1"/>
    </source>
</evidence>
<evidence type="ECO:0000259" key="1">
    <source>
        <dbReference type="PROSITE" id="PS50983"/>
    </source>
</evidence>
<feature type="domain" description="Fe/B12 periplasmic-binding" evidence="1">
    <location>
        <begin position="38"/>
        <end position="307"/>
    </location>
</feature>
<name>A0AA86AQL0_SULMK</name>
<proteinExistence type="predicted"/>
<dbReference type="RefSeq" id="WP_025345945.1">
    <property type="nucleotide sequence ID" value="NZ_CP007201.1"/>
</dbReference>
<dbReference type="Gene3D" id="1.20.58.2180">
    <property type="match status" value="1"/>
</dbReference>
<dbReference type="PROSITE" id="PS50983">
    <property type="entry name" value="FE_B12_PBP"/>
    <property type="match status" value="1"/>
</dbReference>
<gene>
    <name evidence="2" type="ORF">SMUL_2881</name>
</gene>
<evidence type="ECO:0000313" key="3">
    <source>
        <dbReference type="Proteomes" id="UP000019322"/>
    </source>
</evidence>
<accession>A0AA86AQL0</accession>
<dbReference type="SUPFAM" id="SSF53807">
    <property type="entry name" value="Helical backbone' metal receptor"/>
    <property type="match status" value="1"/>
</dbReference>
<dbReference type="AlphaFoldDB" id="A0AA86AQL0"/>
<dbReference type="PANTHER" id="PTHR30535">
    <property type="entry name" value="VITAMIN B12-BINDING PROTEIN"/>
    <property type="match status" value="1"/>
</dbReference>
<dbReference type="Gene3D" id="3.40.50.1980">
    <property type="entry name" value="Nitrogenase molybdenum iron protein domain"/>
    <property type="match status" value="2"/>
</dbReference>